<evidence type="ECO:0000256" key="1">
    <source>
        <dbReference type="SAM" id="MobiDB-lite"/>
    </source>
</evidence>
<feature type="region of interest" description="Disordered" evidence="1">
    <location>
        <begin position="189"/>
        <end position="212"/>
    </location>
</feature>
<dbReference type="Proteomes" id="UP000660729">
    <property type="component" value="Unassembled WGS sequence"/>
</dbReference>
<dbReference type="OrthoDB" id="10513010at2759"/>
<comment type="caution">
    <text evidence="2">The sequence shown here is derived from an EMBL/GenBank/DDBJ whole genome shotgun (WGS) entry which is preliminary data.</text>
</comment>
<dbReference type="AlphaFoldDB" id="A0A8H6RF78"/>
<proteinExistence type="predicted"/>
<dbReference type="EMBL" id="JABCIY010000168">
    <property type="protein sequence ID" value="KAF7190740.1"/>
    <property type="molecule type" value="Genomic_DNA"/>
</dbReference>
<protein>
    <submittedName>
        <fullName evidence="2">Uncharacterized protein</fullName>
    </submittedName>
</protein>
<keyword evidence="3" id="KW-1185">Reference proteome</keyword>
<sequence length="346" mass="37869">MQSVPHQSRTSHNPASSFPQPFDHHTSWSAPLWNTQFLIAGVLLVRILVLSTASDLFKSSVASASAIPPEVTAAITSLVAMSVVPSNIGHGRGLPTSDTWKMALPATPAPPPLYHTQWLPSPPHSFPEFYDNPRHEFCGCSSPRSSGHRGSSTAMEGEFGAKLLEHAFSQLQQDQAAFAIRESHSYHNRSRISTIASSKASKKQHRSRAAAMRPPALVATHPTLYRQTESKPPAIMDSKQPSPEAKPIIKVEKQSSVRKIVSLPIPCQEGKPQPAHPPPSRHPFTDARRLLSHDTKFDDPRPRYLKIDLASTHPVVISPVPMIALPFGDIMEAAHVYSKDSSTTKD</sequence>
<name>A0A8H6RF78_9PEZI</name>
<gene>
    <name evidence="2" type="ORF">HII31_07899</name>
</gene>
<reference evidence="2" key="1">
    <citation type="submission" date="2020-04" db="EMBL/GenBank/DDBJ databases">
        <title>Draft genome resource of the tomato pathogen Pseudocercospora fuligena.</title>
        <authorList>
            <person name="Zaccaron A."/>
        </authorList>
    </citation>
    <scope>NUCLEOTIDE SEQUENCE</scope>
    <source>
        <strain evidence="2">PF001</strain>
    </source>
</reference>
<organism evidence="2 3">
    <name type="scientific">Pseudocercospora fuligena</name>
    <dbReference type="NCBI Taxonomy" id="685502"/>
    <lineage>
        <taxon>Eukaryota</taxon>
        <taxon>Fungi</taxon>
        <taxon>Dikarya</taxon>
        <taxon>Ascomycota</taxon>
        <taxon>Pezizomycotina</taxon>
        <taxon>Dothideomycetes</taxon>
        <taxon>Dothideomycetidae</taxon>
        <taxon>Mycosphaerellales</taxon>
        <taxon>Mycosphaerellaceae</taxon>
        <taxon>Pseudocercospora</taxon>
    </lineage>
</organism>
<accession>A0A8H6RF78</accession>
<evidence type="ECO:0000313" key="2">
    <source>
        <dbReference type="EMBL" id="KAF7190740.1"/>
    </source>
</evidence>
<evidence type="ECO:0000313" key="3">
    <source>
        <dbReference type="Proteomes" id="UP000660729"/>
    </source>
</evidence>